<keyword evidence="3" id="KW-1185">Reference proteome</keyword>
<sequence length="131" mass="15045">MIPYSSTHKKERNHNNNRSRCYSSLVNLILIFEQCSFNAGNPSISDLFGDEIGLLGQKETGQRHSQYIGEGHDFTWRALDTKSTCYLAPEGRVSRARFINAAVYYFLFSSVCWRFVVIQSRLFSFCRAEGN</sequence>
<reference evidence="2 3" key="1">
    <citation type="submission" date="2021-06" db="EMBL/GenBank/DDBJ databases">
        <title>Caerostris extrusa draft genome.</title>
        <authorList>
            <person name="Kono N."/>
            <person name="Arakawa K."/>
        </authorList>
    </citation>
    <scope>NUCLEOTIDE SEQUENCE [LARGE SCALE GENOMIC DNA]</scope>
</reference>
<evidence type="ECO:0000313" key="3">
    <source>
        <dbReference type="Proteomes" id="UP001054945"/>
    </source>
</evidence>
<dbReference type="AlphaFoldDB" id="A0AAV4XXS0"/>
<accession>A0AAV4XXS0</accession>
<comment type="caution">
    <text evidence="2">The sequence shown here is derived from an EMBL/GenBank/DDBJ whole genome shotgun (WGS) entry which is preliminary data.</text>
</comment>
<organism evidence="2 3">
    <name type="scientific">Caerostris extrusa</name>
    <name type="common">Bark spider</name>
    <name type="synonym">Caerostris bankana</name>
    <dbReference type="NCBI Taxonomy" id="172846"/>
    <lineage>
        <taxon>Eukaryota</taxon>
        <taxon>Metazoa</taxon>
        <taxon>Ecdysozoa</taxon>
        <taxon>Arthropoda</taxon>
        <taxon>Chelicerata</taxon>
        <taxon>Arachnida</taxon>
        <taxon>Araneae</taxon>
        <taxon>Araneomorphae</taxon>
        <taxon>Entelegynae</taxon>
        <taxon>Araneoidea</taxon>
        <taxon>Araneidae</taxon>
        <taxon>Caerostris</taxon>
    </lineage>
</organism>
<proteinExistence type="predicted"/>
<evidence type="ECO:0000256" key="1">
    <source>
        <dbReference type="SAM" id="Phobius"/>
    </source>
</evidence>
<dbReference type="Proteomes" id="UP001054945">
    <property type="component" value="Unassembled WGS sequence"/>
</dbReference>
<keyword evidence="1" id="KW-0472">Membrane</keyword>
<keyword evidence="1" id="KW-0812">Transmembrane</keyword>
<dbReference type="EMBL" id="BPLR01001034">
    <property type="protein sequence ID" value="GIY99343.1"/>
    <property type="molecule type" value="Genomic_DNA"/>
</dbReference>
<feature type="transmembrane region" description="Helical" evidence="1">
    <location>
        <begin position="98"/>
        <end position="116"/>
    </location>
</feature>
<keyword evidence="1" id="KW-1133">Transmembrane helix</keyword>
<name>A0AAV4XXS0_CAEEX</name>
<protein>
    <submittedName>
        <fullName evidence="2">Uncharacterized protein</fullName>
    </submittedName>
</protein>
<evidence type="ECO:0000313" key="2">
    <source>
        <dbReference type="EMBL" id="GIY99343.1"/>
    </source>
</evidence>
<gene>
    <name evidence="2" type="ORF">CEXT_183881</name>
</gene>